<name>A0A261XXR3_9FUNG</name>
<dbReference type="GO" id="GO:0005737">
    <property type="term" value="C:cytoplasm"/>
    <property type="evidence" value="ECO:0007669"/>
    <property type="project" value="TreeGrafter"/>
</dbReference>
<feature type="coiled-coil region" evidence="7">
    <location>
        <begin position="573"/>
        <end position="740"/>
    </location>
</feature>
<feature type="compositionally biased region" description="Basic and acidic residues" evidence="8">
    <location>
        <begin position="503"/>
        <end position="533"/>
    </location>
</feature>
<feature type="compositionally biased region" description="Polar residues" evidence="8">
    <location>
        <begin position="137"/>
        <end position="148"/>
    </location>
</feature>
<dbReference type="PANTHER" id="PTHR13924:SF10">
    <property type="entry name" value="TRANSFORMING ACIDIC COILED-COIL PROTEIN, ISOFORM K"/>
    <property type="match status" value="1"/>
</dbReference>
<protein>
    <recommendedName>
        <fullName evidence="9">Transforming acidic coiled-coil-containing protein C-terminal domain-containing protein</fullName>
    </recommendedName>
</protein>
<dbReference type="OrthoDB" id="10255048at2759"/>
<dbReference type="InterPro" id="IPR007707">
    <property type="entry name" value="TACC_C"/>
</dbReference>
<keyword evidence="4" id="KW-0597">Phosphoprotein</keyword>
<feature type="compositionally biased region" description="Polar residues" evidence="8">
    <location>
        <begin position="312"/>
        <end position="321"/>
    </location>
</feature>
<dbReference type="EMBL" id="MVBO01000100">
    <property type="protein sequence ID" value="OZJ03165.1"/>
    <property type="molecule type" value="Genomic_DNA"/>
</dbReference>
<dbReference type="PANTHER" id="PTHR13924">
    <property type="entry name" value="TRANSFORMING ACIDIC COILED-COIL CONTAINING PROTEIN 1/2"/>
    <property type="match status" value="1"/>
</dbReference>
<evidence type="ECO:0000256" key="6">
    <source>
        <dbReference type="ARBA" id="ARBA00023212"/>
    </source>
</evidence>
<feature type="region of interest" description="Disordered" evidence="8">
    <location>
        <begin position="1"/>
        <end position="80"/>
    </location>
</feature>
<dbReference type="Gene3D" id="1.20.5.1700">
    <property type="match status" value="1"/>
</dbReference>
<evidence type="ECO:0000256" key="3">
    <source>
        <dbReference type="ARBA" id="ARBA00022490"/>
    </source>
</evidence>
<feature type="compositionally biased region" description="Polar residues" evidence="8">
    <location>
        <begin position="398"/>
        <end position="435"/>
    </location>
</feature>
<feature type="compositionally biased region" description="Acidic residues" evidence="8">
    <location>
        <begin position="381"/>
        <end position="390"/>
    </location>
</feature>
<dbReference type="Proteomes" id="UP000242875">
    <property type="component" value="Unassembled WGS sequence"/>
</dbReference>
<feature type="compositionally biased region" description="Basic and acidic residues" evidence="8">
    <location>
        <begin position="482"/>
        <end position="495"/>
    </location>
</feature>
<evidence type="ECO:0000259" key="9">
    <source>
        <dbReference type="Pfam" id="PF05010"/>
    </source>
</evidence>
<gene>
    <name evidence="10" type="ORF">BZG36_04067</name>
</gene>
<reference evidence="10 11" key="1">
    <citation type="journal article" date="2017" name="Mycologia">
        <title>Bifiguratus adelaidae, gen. et sp. nov., a new member of Mucoromycotina in endophytic and soil-dwelling habitats.</title>
        <authorList>
            <person name="Torres-Cruz T.J."/>
            <person name="Billingsley Tobias T.L."/>
            <person name="Almatruk M."/>
            <person name="Hesse C."/>
            <person name="Kuske C.R."/>
            <person name="Desiro A."/>
            <person name="Benucci G.M."/>
            <person name="Bonito G."/>
            <person name="Stajich J.E."/>
            <person name="Dunlap C."/>
            <person name="Arnold A.E."/>
            <person name="Porras-Alfaro A."/>
        </authorList>
    </citation>
    <scope>NUCLEOTIDE SEQUENCE [LARGE SCALE GENOMIC DNA]</scope>
    <source>
        <strain evidence="10 11">AZ0501</strain>
    </source>
</reference>
<keyword evidence="3" id="KW-0963">Cytoplasm</keyword>
<keyword evidence="6" id="KW-0206">Cytoskeleton</keyword>
<evidence type="ECO:0000256" key="2">
    <source>
        <dbReference type="ARBA" id="ARBA00009423"/>
    </source>
</evidence>
<feature type="region of interest" description="Disordered" evidence="8">
    <location>
        <begin position="356"/>
        <end position="546"/>
    </location>
</feature>
<evidence type="ECO:0000256" key="5">
    <source>
        <dbReference type="ARBA" id="ARBA00023054"/>
    </source>
</evidence>
<comment type="caution">
    <text evidence="10">The sequence shown here is derived from an EMBL/GenBank/DDBJ whole genome shotgun (WGS) entry which is preliminary data.</text>
</comment>
<dbReference type="GO" id="GO:0007052">
    <property type="term" value="P:mitotic spindle organization"/>
    <property type="evidence" value="ECO:0007669"/>
    <property type="project" value="InterPro"/>
</dbReference>
<feature type="region of interest" description="Disordered" evidence="8">
    <location>
        <begin position="137"/>
        <end position="278"/>
    </location>
</feature>
<dbReference type="AlphaFoldDB" id="A0A261XXR3"/>
<feature type="region of interest" description="Disordered" evidence="8">
    <location>
        <begin position="302"/>
        <end position="333"/>
    </location>
</feature>
<comment type="similarity">
    <text evidence="2">Belongs to the TACC family.</text>
</comment>
<accession>A0A261XXR3</accession>
<evidence type="ECO:0000313" key="10">
    <source>
        <dbReference type="EMBL" id="OZJ03165.1"/>
    </source>
</evidence>
<feature type="domain" description="Transforming acidic coiled-coil-containing protein C-terminal" evidence="9">
    <location>
        <begin position="677"/>
        <end position="852"/>
    </location>
</feature>
<organism evidence="10 11">
    <name type="scientific">Bifiguratus adelaidae</name>
    <dbReference type="NCBI Taxonomy" id="1938954"/>
    <lineage>
        <taxon>Eukaryota</taxon>
        <taxon>Fungi</taxon>
        <taxon>Fungi incertae sedis</taxon>
        <taxon>Mucoromycota</taxon>
        <taxon>Mucoromycotina</taxon>
        <taxon>Endogonomycetes</taxon>
        <taxon>Endogonales</taxon>
        <taxon>Endogonales incertae sedis</taxon>
        <taxon>Bifiguratus</taxon>
    </lineage>
</organism>
<dbReference type="Pfam" id="PF05010">
    <property type="entry name" value="TACC_C"/>
    <property type="match status" value="1"/>
</dbReference>
<evidence type="ECO:0000256" key="7">
    <source>
        <dbReference type="SAM" id="Coils"/>
    </source>
</evidence>
<proteinExistence type="inferred from homology"/>
<dbReference type="GO" id="GO:0005856">
    <property type="term" value="C:cytoskeleton"/>
    <property type="evidence" value="ECO:0007669"/>
    <property type="project" value="UniProtKB-SubCell"/>
</dbReference>
<feature type="compositionally biased region" description="Low complexity" evidence="8">
    <location>
        <begin position="446"/>
        <end position="460"/>
    </location>
</feature>
<sequence length="859" mass="96185">MSNTSKQPFTPVKRPLNPFSLRQNHPFKFGQRLGVPSSKHKEPPTPAAKAWLPGGTARSGSTFSENRQHSKVNSRVEGDKTGRLLQRPVEGLNNERKEVYTREGGSISTFRSIRANMEKATAHGLDVAAKDARLESTSIQSKQMNDFKTSLAPEVAVDKGPSYERSAPDTSITLTGLEDSKNKQSTSDPSEPRIDSQATTRACAAESQIGQISSETLDDVEVQSPAKKNKRKRESAGSLGQDNLEVSLLPSPKKVAQTQATADADENTRLTAGEQTPKHQRIQWENLYSVQDDFLNENLPIAIGVQTPPGTPSNSLATQTSPCPPASTIGDDALNTTAHADVSWIESEARLDTLLAQKEPLSEQPSESAVYKMDNAIPTPADEDEQEDEIITVAVGESTITESSATLQHTPDPTSPETSNKTHTTPSASRPNLPSTDFLYTPNIPSSSTQSSSESSLAKSKTVLNDLQRRDDDADETPPTTKESDIQEPEIKDSPAAEIVDGASRDVESVDRPGTETDITDELKETENSKESLPDASNTEPSVPYGNLLRKVTFYPPSIAGFIPFRKLGAEDSKIAEQSKAEWKEELLDEQRQTGELQIKKLQAAWEQKTADLLRAAKEAAARQLEELQKTMDEKAEKLVIQEIQSSNRRMDVMRQEWKENHERALQEERGKAQVLLQQKQQEWEEEKRKAVQQVYRLLDEQKAETFKAEKRIQEYEFMIKKAEEERKKDAHAQEEYKHEMEDSFHKLMKRYDDVKSINEQLRRNEGAFRSSIEELKSSIAIHEERYEKLKAHASEKLDNASSEIKKLKSDHEKETLRIQAQLRSLEFKVKSLEAQVEVKERDNQQLTALNEQILSQLK</sequence>
<evidence type="ECO:0000256" key="1">
    <source>
        <dbReference type="ARBA" id="ARBA00004245"/>
    </source>
</evidence>
<evidence type="ECO:0000256" key="4">
    <source>
        <dbReference type="ARBA" id="ARBA00022553"/>
    </source>
</evidence>
<feature type="coiled-coil region" evidence="7">
    <location>
        <begin position="773"/>
        <end position="850"/>
    </location>
</feature>
<keyword evidence="11" id="KW-1185">Reference proteome</keyword>
<dbReference type="InterPro" id="IPR039915">
    <property type="entry name" value="TACC"/>
</dbReference>
<evidence type="ECO:0000313" key="11">
    <source>
        <dbReference type="Proteomes" id="UP000242875"/>
    </source>
</evidence>
<comment type="subcellular location">
    <subcellularLocation>
        <location evidence="1">Cytoplasm</location>
        <location evidence="1">Cytoskeleton</location>
    </subcellularLocation>
</comment>
<evidence type="ECO:0000256" key="8">
    <source>
        <dbReference type="SAM" id="MobiDB-lite"/>
    </source>
</evidence>
<keyword evidence="5 7" id="KW-0175">Coiled coil</keyword>